<accession>A0A319EXD1</accession>
<dbReference type="Proteomes" id="UP000248423">
    <property type="component" value="Unassembled WGS sequence"/>
</dbReference>
<evidence type="ECO:0000256" key="3">
    <source>
        <dbReference type="ARBA" id="ARBA00022691"/>
    </source>
</evidence>
<dbReference type="OrthoDB" id="1535081at2759"/>
<evidence type="ECO:0000313" key="6">
    <source>
        <dbReference type="EMBL" id="PYI09374.1"/>
    </source>
</evidence>
<feature type="domain" description="O-methyltransferase dimerisation" evidence="5">
    <location>
        <begin position="51"/>
        <end position="136"/>
    </location>
</feature>
<dbReference type="Gene3D" id="1.10.10.10">
    <property type="entry name" value="Winged helix-like DNA-binding domain superfamily/Winged helix DNA-binding domain"/>
    <property type="match status" value="1"/>
</dbReference>
<dbReference type="SUPFAM" id="SSF46785">
    <property type="entry name" value="Winged helix' DNA-binding domain"/>
    <property type="match status" value="1"/>
</dbReference>
<dbReference type="InterPro" id="IPR036388">
    <property type="entry name" value="WH-like_DNA-bd_sf"/>
</dbReference>
<feature type="domain" description="O-methyltransferase C-terminal" evidence="4">
    <location>
        <begin position="224"/>
        <end position="376"/>
    </location>
</feature>
<dbReference type="InterPro" id="IPR036390">
    <property type="entry name" value="WH_DNA-bd_sf"/>
</dbReference>
<keyword evidence="2 6" id="KW-0808">Transferase</keyword>
<dbReference type="Pfam" id="PF00891">
    <property type="entry name" value="Methyltransf_2"/>
    <property type="match status" value="1"/>
</dbReference>
<dbReference type="PANTHER" id="PTHR43712:SF11">
    <property type="entry name" value="O-METHYLTRANSFERASE (AFU_ORTHOLOGUE AFUA_2G17820)-RELATED"/>
    <property type="match status" value="1"/>
</dbReference>
<protein>
    <submittedName>
        <fullName evidence="6">S-adenosyl-L-methionine-dependent methyltransferase</fullName>
    </submittedName>
</protein>
<gene>
    <name evidence="6" type="ORF">BO78DRAFT_415652</name>
</gene>
<dbReference type="VEuPathDB" id="FungiDB:BO78DRAFT_415652"/>
<dbReference type="GO" id="GO:0008171">
    <property type="term" value="F:O-methyltransferase activity"/>
    <property type="evidence" value="ECO:0007669"/>
    <property type="project" value="InterPro"/>
</dbReference>
<proteinExistence type="predicted"/>
<evidence type="ECO:0000259" key="5">
    <source>
        <dbReference type="Pfam" id="PF08100"/>
    </source>
</evidence>
<dbReference type="InterPro" id="IPR029063">
    <property type="entry name" value="SAM-dependent_MTases_sf"/>
</dbReference>
<keyword evidence="7" id="KW-1185">Reference proteome</keyword>
<evidence type="ECO:0000313" key="7">
    <source>
        <dbReference type="Proteomes" id="UP000248423"/>
    </source>
</evidence>
<reference evidence="6 7" key="1">
    <citation type="submission" date="2018-02" db="EMBL/GenBank/DDBJ databases">
        <title>The genomes of Aspergillus section Nigri reveals drivers in fungal speciation.</title>
        <authorList>
            <consortium name="DOE Joint Genome Institute"/>
            <person name="Vesth T.C."/>
            <person name="Nybo J."/>
            <person name="Theobald S."/>
            <person name="Brandl J."/>
            <person name="Frisvad J.C."/>
            <person name="Nielsen K.F."/>
            <person name="Lyhne E.K."/>
            <person name="Kogle M.E."/>
            <person name="Kuo A."/>
            <person name="Riley R."/>
            <person name="Clum A."/>
            <person name="Nolan M."/>
            <person name="Lipzen A."/>
            <person name="Salamov A."/>
            <person name="Henrissat B."/>
            <person name="Wiebenga A."/>
            <person name="De vries R.P."/>
            <person name="Grigoriev I.V."/>
            <person name="Mortensen U.H."/>
            <person name="Andersen M.R."/>
            <person name="Baker S.E."/>
        </authorList>
    </citation>
    <scope>NUCLEOTIDE SEQUENCE [LARGE SCALE GENOMIC DNA]</scope>
    <source>
        <strain evidence="6 7">CBS 121057</strain>
    </source>
</reference>
<dbReference type="PROSITE" id="PS51683">
    <property type="entry name" value="SAM_OMT_II"/>
    <property type="match status" value="1"/>
</dbReference>
<dbReference type="AlphaFoldDB" id="A0A319EXD1"/>
<dbReference type="InterPro" id="IPR001077">
    <property type="entry name" value="COMT_C"/>
</dbReference>
<dbReference type="SUPFAM" id="SSF53335">
    <property type="entry name" value="S-adenosyl-L-methionine-dependent methyltransferases"/>
    <property type="match status" value="1"/>
</dbReference>
<keyword evidence="1 6" id="KW-0489">Methyltransferase</keyword>
<evidence type="ECO:0000256" key="1">
    <source>
        <dbReference type="ARBA" id="ARBA00022603"/>
    </source>
</evidence>
<dbReference type="GO" id="GO:0044550">
    <property type="term" value="P:secondary metabolite biosynthetic process"/>
    <property type="evidence" value="ECO:0007669"/>
    <property type="project" value="UniProtKB-ARBA"/>
</dbReference>
<dbReference type="Gene3D" id="3.40.50.150">
    <property type="entry name" value="Vaccinia Virus protein VP39"/>
    <property type="match status" value="1"/>
</dbReference>
<dbReference type="STRING" id="1448318.A0A319EXD1"/>
<dbReference type="GO" id="GO:0032259">
    <property type="term" value="P:methylation"/>
    <property type="evidence" value="ECO:0007669"/>
    <property type="project" value="UniProtKB-KW"/>
</dbReference>
<dbReference type="Pfam" id="PF08100">
    <property type="entry name" value="Dimerisation"/>
    <property type="match status" value="1"/>
</dbReference>
<dbReference type="EMBL" id="KZ826327">
    <property type="protein sequence ID" value="PYI09374.1"/>
    <property type="molecule type" value="Genomic_DNA"/>
</dbReference>
<name>A0A319EXD1_ASPSB</name>
<dbReference type="InterPro" id="IPR012967">
    <property type="entry name" value="COMT_dimerisation"/>
</dbReference>
<dbReference type="InterPro" id="IPR016461">
    <property type="entry name" value="COMT-like"/>
</dbReference>
<keyword evidence="3" id="KW-0949">S-adenosyl-L-methionine</keyword>
<sequence length="414" mass="47142">MSLDKLIKSINSVTEESVNSLSPKKRGALSQACRRVQRMCESPPEKTFRILFAGYQSIVLRLAIDLKLFDAVVERTAANATPNRIGKVTVDQIASDTQAQDVLVARIMRFLSSMGMLKQLNKDTFVTTPLTECYLSDTLLSQAVIYFTHIQSFVARLPDYFRSTKYENPSDKTCPPFQFVVGPTGDYYQYLANNPYYQEAFDPVMKKIWDLYGILWFNLYPVDRKLIMPSDPISSGIFLVDIGGNGQLLRAFCARFPNLPGTVVLQTPPNKAVPRLPAAIKCYPYDYFQPQREQGARVYLLHKVLHQWSDDKARNILERVKDAMKNESVLLIVERVIPEKDVAMLDLVQDLGEMVCHARKERTEREFRDIFSEVGFWVGASWKGKNGEDIELGTKTGMRMVIFEAKLMSAVLYP</sequence>
<dbReference type="PANTHER" id="PTHR43712">
    <property type="entry name" value="PUTATIVE (AFU_ORTHOLOGUE AFUA_4G14580)-RELATED"/>
    <property type="match status" value="1"/>
</dbReference>
<organism evidence="6 7">
    <name type="scientific">Aspergillus sclerotiicarbonarius (strain CBS 121057 / IBT 28362)</name>
    <dbReference type="NCBI Taxonomy" id="1448318"/>
    <lineage>
        <taxon>Eukaryota</taxon>
        <taxon>Fungi</taxon>
        <taxon>Dikarya</taxon>
        <taxon>Ascomycota</taxon>
        <taxon>Pezizomycotina</taxon>
        <taxon>Eurotiomycetes</taxon>
        <taxon>Eurotiomycetidae</taxon>
        <taxon>Eurotiales</taxon>
        <taxon>Aspergillaceae</taxon>
        <taxon>Aspergillus</taxon>
        <taxon>Aspergillus subgen. Circumdati</taxon>
    </lineage>
</organism>
<evidence type="ECO:0000256" key="2">
    <source>
        <dbReference type="ARBA" id="ARBA00022679"/>
    </source>
</evidence>
<dbReference type="GO" id="GO:0046983">
    <property type="term" value="F:protein dimerization activity"/>
    <property type="evidence" value="ECO:0007669"/>
    <property type="project" value="InterPro"/>
</dbReference>
<evidence type="ECO:0000259" key="4">
    <source>
        <dbReference type="Pfam" id="PF00891"/>
    </source>
</evidence>